<accession>A0ABV2LZE0</accession>
<comment type="caution">
    <text evidence="4">The sequence shown here is derived from an EMBL/GenBank/DDBJ whole genome shotgun (WGS) entry which is preliminary data.</text>
</comment>
<dbReference type="InterPro" id="IPR000652">
    <property type="entry name" value="Triosephosphate_isomerase"/>
</dbReference>
<evidence type="ECO:0000313" key="5">
    <source>
        <dbReference type="Proteomes" id="UP001549106"/>
    </source>
</evidence>
<organism evidence="4 5">
    <name type="scientific">Blautia caecimuris</name>
    <dbReference type="NCBI Taxonomy" id="1796615"/>
    <lineage>
        <taxon>Bacteria</taxon>
        <taxon>Bacillati</taxon>
        <taxon>Bacillota</taxon>
        <taxon>Clostridia</taxon>
        <taxon>Lachnospirales</taxon>
        <taxon>Lachnospiraceae</taxon>
        <taxon>Blautia</taxon>
    </lineage>
</organism>
<keyword evidence="5" id="KW-1185">Reference proteome</keyword>
<protein>
    <recommendedName>
        <fullName evidence="3">Triosephosphate isomerase</fullName>
        <ecNumber evidence="3">5.3.1.1</ecNumber>
    </recommendedName>
</protein>
<comment type="subunit">
    <text evidence="3">Homodimer.</text>
</comment>
<keyword evidence="3" id="KW-0324">Glycolysis</keyword>
<dbReference type="NCBIfam" id="TIGR00419">
    <property type="entry name" value="tim"/>
    <property type="match status" value="1"/>
</dbReference>
<dbReference type="SUPFAM" id="SSF51351">
    <property type="entry name" value="Triosephosphate isomerase (TIM)"/>
    <property type="match status" value="1"/>
</dbReference>
<reference evidence="4 5" key="1">
    <citation type="submission" date="2024-06" db="EMBL/GenBank/DDBJ databases">
        <title>Genomic Encyclopedia of Type Strains, Phase IV (KMG-IV): sequencing the most valuable type-strain genomes for metagenomic binning, comparative biology and taxonomic classification.</title>
        <authorList>
            <person name="Goeker M."/>
        </authorList>
    </citation>
    <scope>NUCLEOTIDE SEQUENCE [LARGE SCALE GENOMIC DNA]</scope>
    <source>
        <strain evidence="4 5">DSM 29492</strain>
    </source>
</reference>
<comment type="pathway">
    <text evidence="3">Carbohydrate biosynthesis; gluconeogenesis.</text>
</comment>
<gene>
    <name evidence="4" type="ORF">ABID24_000808</name>
</gene>
<dbReference type="Pfam" id="PF00121">
    <property type="entry name" value="TIM"/>
    <property type="match status" value="1"/>
</dbReference>
<dbReference type="EMBL" id="JBEPMJ010000004">
    <property type="protein sequence ID" value="MET3749574.1"/>
    <property type="molecule type" value="Genomic_DNA"/>
</dbReference>
<dbReference type="Proteomes" id="UP001549106">
    <property type="component" value="Unassembled WGS sequence"/>
</dbReference>
<comment type="similarity">
    <text evidence="1 3">Belongs to the triosephosphate isomerase family.</text>
</comment>
<dbReference type="EC" id="5.3.1.1" evidence="3"/>
<dbReference type="GO" id="GO:0004807">
    <property type="term" value="F:triose-phosphate isomerase activity"/>
    <property type="evidence" value="ECO:0007669"/>
    <property type="project" value="UniProtKB-EC"/>
</dbReference>
<keyword evidence="3" id="KW-0312">Gluconeogenesis</keyword>
<dbReference type="RefSeq" id="WP_147598545.1">
    <property type="nucleotide sequence ID" value="NZ_BAABXP010000001.1"/>
</dbReference>
<dbReference type="InterPro" id="IPR035990">
    <property type="entry name" value="TIM_sf"/>
</dbReference>
<comment type="subcellular location">
    <subcellularLocation>
        <location evidence="3">Cytoplasm</location>
    </subcellularLocation>
</comment>
<name>A0ABV2LZE0_9FIRM</name>
<comment type="catalytic activity">
    <reaction evidence="3">
        <text>D-glyceraldehyde 3-phosphate = dihydroxyacetone phosphate</text>
        <dbReference type="Rhea" id="RHEA:18585"/>
        <dbReference type="ChEBI" id="CHEBI:57642"/>
        <dbReference type="ChEBI" id="CHEBI:59776"/>
        <dbReference type="EC" id="5.3.1.1"/>
    </reaction>
</comment>
<dbReference type="CDD" id="cd00311">
    <property type="entry name" value="TIM"/>
    <property type="match status" value="1"/>
</dbReference>
<sequence>MNKKLYFGSNLKMYKNVRDTVEYLAKLTQNTSDISRDDIQLFIIPSFTALEQAAACTDQNQILLGAQNMCWEDQGQFTGEISPLMLKELGLGLVMAGHSERRHVFGETDIEENKKIKAALKHGFTALLCIGETQEQKDYGISPEVLRSQLKIGLHGIPSDQLHKLWIAYEPVWSIGINGTPATPDYAESMHKIIKETLRELFCEASEQIPVLYGGSVNSDNAEELIIQPSIDGLFTGRAAWDADKFNDLIRKAINAYRSCQK</sequence>
<dbReference type="PANTHER" id="PTHR21139">
    <property type="entry name" value="TRIOSEPHOSPHATE ISOMERASE"/>
    <property type="match status" value="1"/>
</dbReference>
<proteinExistence type="inferred from homology"/>
<evidence type="ECO:0000256" key="2">
    <source>
        <dbReference type="ARBA" id="ARBA00023235"/>
    </source>
</evidence>
<dbReference type="Gene3D" id="3.20.20.70">
    <property type="entry name" value="Aldolase class I"/>
    <property type="match status" value="1"/>
</dbReference>
<evidence type="ECO:0000256" key="3">
    <source>
        <dbReference type="RuleBase" id="RU363013"/>
    </source>
</evidence>
<evidence type="ECO:0000256" key="1">
    <source>
        <dbReference type="ARBA" id="ARBA00007422"/>
    </source>
</evidence>
<dbReference type="PANTHER" id="PTHR21139:SF42">
    <property type="entry name" value="TRIOSEPHOSPHATE ISOMERASE"/>
    <property type="match status" value="1"/>
</dbReference>
<keyword evidence="3" id="KW-0963">Cytoplasm</keyword>
<comment type="pathway">
    <text evidence="3">Carbohydrate degradation; glycolysis; D-glyceraldehyde 3-phosphate from glycerone phosphate: step 1/1.</text>
</comment>
<evidence type="ECO:0000313" key="4">
    <source>
        <dbReference type="EMBL" id="MET3749574.1"/>
    </source>
</evidence>
<dbReference type="PROSITE" id="PS51440">
    <property type="entry name" value="TIM_2"/>
    <property type="match status" value="1"/>
</dbReference>
<keyword evidence="2 3" id="KW-0413">Isomerase</keyword>
<dbReference type="InterPro" id="IPR013785">
    <property type="entry name" value="Aldolase_TIM"/>
</dbReference>